<protein>
    <submittedName>
        <fullName evidence="1">(raccoon dog) hypothetical protein</fullName>
    </submittedName>
</protein>
<comment type="caution">
    <text evidence="1">The sequence shown here is derived from an EMBL/GenBank/DDBJ whole genome shotgun (WGS) entry which is preliminary data.</text>
</comment>
<organism evidence="1 2">
    <name type="scientific">Nyctereutes procyonoides</name>
    <name type="common">Raccoon dog</name>
    <name type="synonym">Canis procyonoides</name>
    <dbReference type="NCBI Taxonomy" id="34880"/>
    <lineage>
        <taxon>Eukaryota</taxon>
        <taxon>Metazoa</taxon>
        <taxon>Chordata</taxon>
        <taxon>Craniata</taxon>
        <taxon>Vertebrata</taxon>
        <taxon>Euteleostomi</taxon>
        <taxon>Mammalia</taxon>
        <taxon>Eutheria</taxon>
        <taxon>Laurasiatheria</taxon>
        <taxon>Carnivora</taxon>
        <taxon>Caniformia</taxon>
        <taxon>Canidae</taxon>
        <taxon>Nyctereutes</taxon>
    </lineage>
</organism>
<dbReference type="Proteomes" id="UP000645828">
    <property type="component" value="Unassembled WGS sequence"/>
</dbReference>
<name>A0A811YCL4_NYCPR</name>
<reference evidence="1" key="1">
    <citation type="submission" date="2020-12" db="EMBL/GenBank/DDBJ databases">
        <authorList>
            <consortium name="Molecular Ecology Group"/>
        </authorList>
    </citation>
    <scope>NUCLEOTIDE SEQUENCE</scope>
    <source>
        <strain evidence="1">TBG_1078</strain>
    </source>
</reference>
<dbReference type="EMBL" id="CAJHUB010000672">
    <property type="protein sequence ID" value="CAD7674339.1"/>
    <property type="molecule type" value="Genomic_DNA"/>
</dbReference>
<evidence type="ECO:0000313" key="2">
    <source>
        <dbReference type="Proteomes" id="UP000645828"/>
    </source>
</evidence>
<sequence>MGSSGSNCFVTLLRNCDFFTVWDRENSPEPWNKRDVSDQYRFYSVNVDYSKFKKKSPDF</sequence>
<accession>A0A811YCL4</accession>
<dbReference type="AlphaFoldDB" id="A0A811YCL4"/>
<evidence type="ECO:0000313" key="1">
    <source>
        <dbReference type="EMBL" id="CAD7674339.1"/>
    </source>
</evidence>
<proteinExistence type="predicted"/>
<keyword evidence="2" id="KW-1185">Reference proteome</keyword>
<gene>
    <name evidence="1" type="ORF">NYPRO_LOCUS7134</name>
</gene>